<evidence type="ECO:0000313" key="3">
    <source>
        <dbReference type="Proteomes" id="UP000799302"/>
    </source>
</evidence>
<evidence type="ECO:0000313" key="2">
    <source>
        <dbReference type="EMBL" id="KAF2671549.1"/>
    </source>
</evidence>
<dbReference type="GO" id="GO:0016884">
    <property type="term" value="F:carbon-nitrogen ligase activity, with glutamine as amido-N-donor"/>
    <property type="evidence" value="ECO:0007669"/>
    <property type="project" value="UniProtKB-UniRule"/>
</dbReference>
<accession>A0A6A6UH10</accession>
<dbReference type="EMBL" id="MU004233">
    <property type="protein sequence ID" value="KAF2671549.1"/>
    <property type="molecule type" value="Genomic_DNA"/>
</dbReference>
<dbReference type="InterPro" id="IPR019004">
    <property type="entry name" value="YqeY/Aim41"/>
</dbReference>
<keyword evidence="3" id="KW-1185">Reference proteome</keyword>
<dbReference type="AlphaFoldDB" id="A0A6A6UH10"/>
<proteinExistence type="inferred from homology"/>
<name>A0A6A6UH10_9PEZI</name>
<protein>
    <recommendedName>
        <fullName evidence="1">Altered inheritance of mitochondria protein 41</fullName>
    </recommendedName>
</protein>
<dbReference type="InterPro" id="IPR003789">
    <property type="entry name" value="Asn/Gln_tRNA_amidoTrase-B-like"/>
</dbReference>
<comment type="similarity">
    <text evidence="1">Belongs to the AIM41 family.</text>
</comment>
<dbReference type="Gene3D" id="1.10.10.410">
    <property type="match status" value="1"/>
</dbReference>
<dbReference type="SUPFAM" id="SSF89095">
    <property type="entry name" value="GatB/YqeY motif"/>
    <property type="match status" value="1"/>
</dbReference>
<gene>
    <name evidence="1" type="primary">AIM41</name>
    <name evidence="2" type="ORF">BT63DRAFT_478015</name>
</gene>
<dbReference type="Gene3D" id="1.10.1510.10">
    <property type="entry name" value="Uncharacterised protein YqeY/AIM41 PF09424, N-terminal domain"/>
    <property type="match status" value="1"/>
</dbReference>
<sequence length="206" mass="22955">MVSRAHVLYRHTLCSLITFRLCQLPRASRQTIWSKSSYSTSTNAPPSTLLSRLRDDLKTAMRARDKPRLTVLRAILADITNSSKTAAPVNDDLALLALIKKKMGTTRQSIQEFYEADRKDLVAKEEEELNILEGYAGDIKVMTEHEVRAVVQKVVDELSASGHKVNIGEVMKACTRPDGAFEGHMVEKSLIAKVVKEVVETKTSSK</sequence>
<dbReference type="PANTHER" id="PTHR28055">
    <property type="entry name" value="ALTERED INHERITANCE OF MITOCHONDRIA PROTEIN 41, MITOCHONDRIAL"/>
    <property type="match status" value="1"/>
</dbReference>
<keyword evidence="1" id="KW-0496">Mitochondrion</keyword>
<dbReference type="GO" id="GO:0005739">
    <property type="term" value="C:mitochondrion"/>
    <property type="evidence" value="ECO:0007669"/>
    <property type="project" value="UniProtKB-SubCell"/>
</dbReference>
<dbReference type="Pfam" id="PF09424">
    <property type="entry name" value="YqeY"/>
    <property type="match status" value="1"/>
</dbReference>
<dbReference type="InterPro" id="IPR023168">
    <property type="entry name" value="GatB_Yqey_C_2"/>
</dbReference>
<organism evidence="2 3">
    <name type="scientific">Microthyrium microscopicum</name>
    <dbReference type="NCBI Taxonomy" id="703497"/>
    <lineage>
        <taxon>Eukaryota</taxon>
        <taxon>Fungi</taxon>
        <taxon>Dikarya</taxon>
        <taxon>Ascomycota</taxon>
        <taxon>Pezizomycotina</taxon>
        <taxon>Dothideomycetes</taxon>
        <taxon>Dothideomycetes incertae sedis</taxon>
        <taxon>Microthyriales</taxon>
        <taxon>Microthyriaceae</taxon>
        <taxon>Microthyrium</taxon>
    </lineage>
</organism>
<dbReference type="Proteomes" id="UP000799302">
    <property type="component" value="Unassembled WGS sequence"/>
</dbReference>
<comment type="subcellular location">
    <subcellularLocation>
        <location evidence="1">Mitochondrion</location>
    </subcellularLocation>
</comment>
<dbReference type="OrthoDB" id="538640at2759"/>
<reference evidence="2" key="1">
    <citation type="journal article" date="2020" name="Stud. Mycol.">
        <title>101 Dothideomycetes genomes: a test case for predicting lifestyles and emergence of pathogens.</title>
        <authorList>
            <person name="Haridas S."/>
            <person name="Albert R."/>
            <person name="Binder M."/>
            <person name="Bloem J."/>
            <person name="Labutti K."/>
            <person name="Salamov A."/>
            <person name="Andreopoulos B."/>
            <person name="Baker S."/>
            <person name="Barry K."/>
            <person name="Bills G."/>
            <person name="Bluhm B."/>
            <person name="Cannon C."/>
            <person name="Castanera R."/>
            <person name="Culley D."/>
            <person name="Daum C."/>
            <person name="Ezra D."/>
            <person name="Gonzalez J."/>
            <person name="Henrissat B."/>
            <person name="Kuo A."/>
            <person name="Liang C."/>
            <person name="Lipzen A."/>
            <person name="Lutzoni F."/>
            <person name="Magnuson J."/>
            <person name="Mondo S."/>
            <person name="Nolan M."/>
            <person name="Ohm R."/>
            <person name="Pangilinan J."/>
            <person name="Park H.-J."/>
            <person name="Ramirez L."/>
            <person name="Alfaro M."/>
            <person name="Sun H."/>
            <person name="Tritt A."/>
            <person name="Yoshinaga Y."/>
            <person name="Zwiers L.-H."/>
            <person name="Turgeon B."/>
            <person name="Goodwin S."/>
            <person name="Spatafora J."/>
            <person name="Crous P."/>
            <person name="Grigoriev I."/>
        </authorList>
    </citation>
    <scope>NUCLEOTIDE SEQUENCE</scope>
    <source>
        <strain evidence="2">CBS 115976</strain>
    </source>
</reference>
<evidence type="ECO:0000256" key="1">
    <source>
        <dbReference type="RuleBase" id="RU365099"/>
    </source>
</evidence>
<dbReference type="InterPro" id="IPR042184">
    <property type="entry name" value="YqeY/Aim41_N"/>
</dbReference>
<dbReference type="PANTHER" id="PTHR28055:SF1">
    <property type="entry name" value="ALTERED INHERITANCE OF MITOCHONDRIA PROTEIN 41, MITOCHONDRIAL"/>
    <property type="match status" value="1"/>
</dbReference>